<dbReference type="InterPro" id="IPR050613">
    <property type="entry name" value="Sec_Metabolite_Reg"/>
</dbReference>
<feature type="compositionally biased region" description="Pro residues" evidence="4">
    <location>
        <begin position="647"/>
        <end position="657"/>
    </location>
</feature>
<dbReference type="CDD" id="cd12148">
    <property type="entry name" value="fungal_TF_MHR"/>
    <property type="match status" value="1"/>
</dbReference>
<comment type="subcellular location">
    <subcellularLocation>
        <location evidence="1">Nucleus</location>
    </subcellularLocation>
</comment>
<dbReference type="GO" id="GO:0008270">
    <property type="term" value="F:zinc ion binding"/>
    <property type="evidence" value="ECO:0007669"/>
    <property type="project" value="InterPro"/>
</dbReference>
<dbReference type="PROSITE" id="PS50048">
    <property type="entry name" value="ZN2_CY6_FUNGAL_2"/>
    <property type="match status" value="1"/>
</dbReference>
<feature type="domain" description="Zn(2)-C6 fungal-type" evidence="5">
    <location>
        <begin position="6"/>
        <end position="35"/>
    </location>
</feature>
<dbReference type="InterPro" id="IPR036864">
    <property type="entry name" value="Zn2-C6_fun-type_DNA-bd_sf"/>
</dbReference>
<evidence type="ECO:0000256" key="4">
    <source>
        <dbReference type="SAM" id="MobiDB-lite"/>
    </source>
</evidence>
<evidence type="ECO:0000259" key="5">
    <source>
        <dbReference type="PROSITE" id="PS50048"/>
    </source>
</evidence>
<keyword evidence="3" id="KW-0539">Nucleus</keyword>
<feature type="region of interest" description="Disordered" evidence="4">
    <location>
        <begin position="634"/>
        <end position="853"/>
    </location>
</feature>
<evidence type="ECO:0000256" key="3">
    <source>
        <dbReference type="ARBA" id="ARBA00023242"/>
    </source>
</evidence>
<evidence type="ECO:0000256" key="1">
    <source>
        <dbReference type="ARBA" id="ARBA00004123"/>
    </source>
</evidence>
<feature type="region of interest" description="Disordered" evidence="4">
    <location>
        <begin position="67"/>
        <end position="88"/>
    </location>
</feature>
<dbReference type="CDD" id="cd00067">
    <property type="entry name" value="GAL4"/>
    <property type="match status" value="1"/>
</dbReference>
<dbReference type="PANTHER" id="PTHR31001">
    <property type="entry name" value="UNCHARACTERIZED TRANSCRIPTIONAL REGULATORY PROTEIN"/>
    <property type="match status" value="1"/>
</dbReference>
<gene>
    <name evidence="6" type="ORF">TT172_LOCUS647</name>
</gene>
<feature type="compositionally biased region" description="Low complexity" evidence="4">
    <location>
        <begin position="728"/>
        <end position="754"/>
    </location>
</feature>
<feature type="compositionally biased region" description="Pro residues" evidence="4">
    <location>
        <begin position="784"/>
        <end position="795"/>
    </location>
</feature>
<name>A0A3S4C0H4_9PEZI</name>
<dbReference type="Gene3D" id="4.10.240.10">
    <property type="entry name" value="Zn(2)-C6 fungal-type DNA-binding domain"/>
    <property type="match status" value="1"/>
</dbReference>
<dbReference type="PROSITE" id="PS00463">
    <property type="entry name" value="ZN2_CY6_FUNGAL_1"/>
    <property type="match status" value="1"/>
</dbReference>
<proteinExistence type="predicted"/>
<feature type="compositionally biased region" description="Low complexity" evidence="4">
    <location>
        <begin position="765"/>
        <end position="783"/>
    </location>
</feature>
<organism evidence="6 7">
    <name type="scientific">Thermothielavioides terrestris</name>
    <dbReference type="NCBI Taxonomy" id="2587410"/>
    <lineage>
        <taxon>Eukaryota</taxon>
        <taxon>Fungi</taxon>
        <taxon>Dikarya</taxon>
        <taxon>Ascomycota</taxon>
        <taxon>Pezizomycotina</taxon>
        <taxon>Sordariomycetes</taxon>
        <taxon>Sordariomycetidae</taxon>
        <taxon>Sordariales</taxon>
        <taxon>Chaetomiaceae</taxon>
        <taxon>Thermothielavioides</taxon>
    </lineage>
</organism>
<dbReference type="Pfam" id="PF04082">
    <property type="entry name" value="Fungal_trans"/>
    <property type="match status" value="1"/>
</dbReference>
<dbReference type="Pfam" id="PF00172">
    <property type="entry name" value="Zn_clus"/>
    <property type="match status" value="1"/>
</dbReference>
<feature type="compositionally biased region" description="Pro residues" evidence="4">
    <location>
        <begin position="698"/>
        <end position="713"/>
    </location>
</feature>
<dbReference type="SMART" id="SM00906">
    <property type="entry name" value="Fungal_trans"/>
    <property type="match status" value="1"/>
</dbReference>
<dbReference type="InterPro" id="IPR007219">
    <property type="entry name" value="XnlR_reg_dom"/>
</dbReference>
<feature type="compositionally biased region" description="Pro residues" evidence="4">
    <location>
        <begin position="666"/>
        <end position="680"/>
    </location>
</feature>
<reference evidence="6 7" key="1">
    <citation type="submission" date="2018-04" db="EMBL/GenBank/DDBJ databases">
        <authorList>
            <person name="Huttner S."/>
            <person name="Dainat J."/>
        </authorList>
    </citation>
    <scope>NUCLEOTIDE SEQUENCE [LARGE SCALE GENOMIC DNA]</scope>
</reference>
<accession>A0A3S4C0H4</accession>
<dbReference type="GO" id="GO:0003677">
    <property type="term" value="F:DNA binding"/>
    <property type="evidence" value="ECO:0007669"/>
    <property type="project" value="InterPro"/>
</dbReference>
<dbReference type="AlphaFoldDB" id="A0A3S4C0H4"/>
<protein>
    <submittedName>
        <fullName evidence="6">0f461372-ddb5-405e-9d99-4808ea028158</fullName>
    </submittedName>
</protein>
<evidence type="ECO:0000313" key="7">
    <source>
        <dbReference type="Proteomes" id="UP000289323"/>
    </source>
</evidence>
<sequence>MRMITSCLECRRRKLKCEKKQPCHNCKRFLRECVYLGPNLDEASQQRLTEIKEQVGSLERQLERDVAKGATSRCSSSPGRRGDGARAHQQRFLADDVEAELGDARDLQITPMVALDLTYDDYSDGNGADDLIDLGIRVGKMRITERIGGLNRPRIAEEIQAGLADAHGHLFGAPSAFGCDGSPDAPDLPDFLKPGESYLPPTSGLFFGQSSQSPEFLSFLPAEAFGHKLTQRYFEAVHPIARCVHWPSFKGLYDSFWDDVNHGIEPRPSVQAVVFAAWFSAAVGADDAFCRDQECNKSQLVLHMKIGTETALSKAKFLSTTRFETLQAFIMYLLPLCRDEVSRAHSVLVGAAVRIAECMGLHRDGSAYGLTPLETQVRRLVWHQLCFLDIRTCEAQGPKPAIRREDYDTKMPVNCEEDELTAQTVALPTPADKWTSMLLPIIRFEINEMMRTIWTDRRKLEMRRTTLTAMLSKVENFRKHMFERFSRWLNDRVPIQKYAKLVMQLLTYRLHVMVLHPFHSNTANPLPDRLNGLLVMSGIEIIEIAIRLESNPMFRDWAWYLGAYQQYQIALLLATEIYYRPNHRPERIWPCLDWVFQLDPNAPREQKILQILTEIMSKTSLYMGLRRVRAPTAVSRAVPGKQAVKESPPPPSAPPEPLSLLAQSQGPPPRFPQQPAPPHPTSVGLMPGLKTESLMCPPGMPTTAPPLPPPPVPGSINALVPPSPSLPHHPSTLPMGMMMPHPSLPLPLSAAPQTHPHPHPHSHQLQHQLQLQHQHQHQHQQVSFPPPQPPQPSQPPMVFAGVTNGEALWSLPPRHNNGPGSPENSSDGGSVAGQQRRFGDGSSDGGGNGASLVGQADTINMLFTTDPQTGQLSFKSFVDTTMDPSGQW</sequence>
<keyword evidence="2" id="KW-0479">Metal-binding</keyword>
<dbReference type="InterPro" id="IPR001138">
    <property type="entry name" value="Zn2Cys6_DnaBD"/>
</dbReference>
<dbReference type="GO" id="GO:0000981">
    <property type="term" value="F:DNA-binding transcription factor activity, RNA polymerase II-specific"/>
    <property type="evidence" value="ECO:0007669"/>
    <property type="project" value="InterPro"/>
</dbReference>
<dbReference type="PANTHER" id="PTHR31001:SF40">
    <property type="entry name" value="ZN(II)2CYS6 TRANSCRIPTION FACTOR (EUROFUNG)"/>
    <property type="match status" value="1"/>
</dbReference>
<dbReference type="GO" id="GO:0006351">
    <property type="term" value="P:DNA-templated transcription"/>
    <property type="evidence" value="ECO:0007669"/>
    <property type="project" value="InterPro"/>
</dbReference>
<dbReference type="SMART" id="SM00066">
    <property type="entry name" value="GAL4"/>
    <property type="match status" value="1"/>
</dbReference>
<dbReference type="SUPFAM" id="SSF57701">
    <property type="entry name" value="Zn2/Cys6 DNA-binding domain"/>
    <property type="match status" value="1"/>
</dbReference>
<feature type="compositionally biased region" description="Polar residues" evidence="4">
    <location>
        <begin position="818"/>
        <end position="828"/>
    </location>
</feature>
<dbReference type="GO" id="GO:0005634">
    <property type="term" value="C:nucleus"/>
    <property type="evidence" value="ECO:0007669"/>
    <property type="project" value="UniProtKB-SubCell"/>
</dbReference>
<dbReference type="EMBL" id="OUUZ01000001">
    <property type="protein sequence ID" value="SPQ18228.1"/>
    <property type="molecule type" value="Genomic_DNA"/>
</dbReference>
<dbReference type="Proteomes" id="UP000289323">
    <property type="component" value="Unassembled WGS sequence"/>
</dbReference>
<evidence type="ECO:0000256" key="2">
    <source>
        <dbReference type="ARBA" id="ARBA00022723"/>
    </source>
</evidence>
<evidence type="ECO:0000313" key="6">
    <source>
        <dbReference type="EMBL" id="SPQ18228.1"/>
    </source>
</evidence>